<dbReference type="RefSeq" id="XP_021837699.1">
    <property type="nucleotide sequence ID" value="XM_021982007.2"/>
</dbReference>
<dbReference type="InterPro" id="IPR029071">
    <property type="entry name" value="Ubiquitin-like_domsf"/>
</dbReference>
<dbReference type="PANTHER" id="PTHR10848:SF4">
    <property type="entry name" value="DNA TOPOISOMERASE 6 SUBUNIT A"/>
    <property type="match status" value="1"/>
</dbReference>
<dbReference type="GO" id="GO:0000228">
    <property type="term" value="C:nuclear chromosome"/>
    <property type="evidence" value="ECO:0000318"/>
    <property type="project" value="GO_Central"/>
</dbReference>
<gene>
    <name evidence="3" type="primary">LOC110777403</name>
</gene>
<protein>
    <recommendedName>
        <fullName evidence="1">Ubiquitin-like domain-containing protein</fullName>
    </recommendedName>
</protein>
<dbReference type="GeneID" id="110777403"/>
<dbReference type="InterPro" id="IPR002815">
    <property type="entry name" value="Spo11/TopoVI_A"/>
</dbReference>
<accession>A0A9R0JK87</accession>
<dbReference type="GO" id="GO:0042138">
    <property type="term" value="P:meiotic DNA double-strand break formation"/>
    <property type="evidence" value="ECO:0000318"/>
    <property type="project" value="GO_Central"/>
</dbReference>
<dbReference type="Proteomes" id="UP000813463">
    <property type="component" value="Chromosome 2"/>
</dbReference>
<dbReference type="OrthoDB" id="10358806at2759"/>
<dbReference type="Gene3D" id="3.10.20.90">
    <property type="entry name" value="Phosphatidylinositol 3-kinase Catalytic Subunit, Chain A, domain 1"/>
    <property type="match status" value="1"/>
</dbReference>
<dbReference type="SUPFAM" id="SSF56726">
    <property type="entry name" value="DNA topoisomerase IV, alpha subunit"/>
    <property type="match status" value="1"/>
</dbReference>
<dbReference type="PANTHER" id="PTHR10848">
    <property type="entry name" value="MEIOTIC RECOMBINATION PROTEIN SPO11"/>
    <property type="match status" value="1"/>
</dbReference>
<dbReference type="InterPro" id="IPR000626">
    <property type="entry name" value="Ubiquitin-like_dom"/>
</dbReference>
<dbReference type="KEGG" id="soe:110777403"/>
<proteinExistence type="predicted"/>
<dbReference type="Gene3D" id="3.40.1360.10">
    <property type="match status" value="1"/>
</dbReference>
<dbReference type="GO" id="GO:0003918">
    <property type="term" value="F:DNA topoisomerase type II (double strand cut, ATP-hydrolyzing) activity"/>
    <property type="evidence" value="ECO:0007669"/>
    <property type="project" value="InterPro"/>
</dbReference>
<sequence length="491" mass="55011">MKITVVPLSGKPDYATELDPDPDATINDLKTLVLEKYGIPMYQQLLLFPSPSPPSLSSPRHFTSPYGPLEPLDTVSLSVSSTVYLTLRLRVLLVEAETETERELFVDLNWGCTIGNLRDQVKCLTKIPTNKMSVSWGTLKFGPYNECTLESVCHGLWDNPTQPFIVRVVSTTSIITPHKNKGKAPLLSDDLEDGQLDMDSEDERAHETGYVTPGAMFTSEHRRKYNDVGPLRAKRGGGTFFGVRYKKTGSKSRGGSTMPTIIDALDPPGSPIPLPEGLSSTEFVKDPEIKFVILWLGVEGGLEDLLTSFNFHQKSDTRCVVVKGDRDLATYCFLRKLKADLVNVPICALTDCDPYSLKVLAFLRHPLAEFPPKLQRQLGVEWKKRATMYGATIEIKWVGVKPSYNRFFQMDKFAMTNKDTETAEALLIEEGFAGMFPEWAQELKLLIQGKEMAKIEAFSEFGQDYLTSVFLVEQLGKHRCCRIKHSIAGRR</sequence>
<keyword evidence="2" id="KW-1185">Reference proteome</keyword>
<dbReference type="Pfam" id="PF21180">
    <property type="entry name" value="TOP6A-Spo11_Toprim"/>
    <property type="match status" value="1"/>
</dbReference>
<dbReference type="CDD" id="cd17039">
    <property type="entry name" value="Ubl_ubiquitin_like"/>
    <property type="match status" value="1"/>
</dbReference>
<evidence type="ECO:0000313" key="3">
    <source>
        <dbReference type="RefSeq" id="XP_021837699.1"/>
    </source>
</evidence>
<evidence type="ECO:0000259" key="1">
    <source>
        <dbReference type="PROSITE" id="PS50053"/>
    </source>
</evidence>
<dbReference type="GO" id="GO:0000706">
    <property type="term" value="P:meiotic DNA double-strand break processing"/>
    <property type="evidence" value="ECO:0000318"/>
    <property type="project" value="GO_Central"/>
</dbReference>
<organism evidence="2 3">
    <name type="scientific">Spinacia oleracea</name>
    <name type="common">Spinach</name>
    <dbReference type="NCBI Taxonomy" id="3562"/>
    <lineage>
        <taxon>Eukaryota</taxon>
        <taxon>Viridiplantae</taxon>
        <taxon>Streptophyta</taxon>
        <taxon>Embryophyta</taxon>
        <taxon>Tracheophyta</taxon>
        <taxon>Spermatophyta</taxon>
        <taxon>Magnoliopsida</taxon>
        <taxon>eudicotyledons</taxon>
        <taxon>Gunneridae</taxon>
        <taxon>Pentapetalae</taxon>
        <taxon>Caryophyllales</taxon>
        <taxon>Chenopodiaceae</taxon>
        <taxon>Chenopodioideae</taxon>
        <taxon>Anserineae</taxon>
        <taxon>Spinacia</taxon>
    </lineage>
</organism>
<name>A0A9R0JK87_SPIOL</name>
<dbReference type="AlphaFoldDB" id="A0A9R0JK87"/>
<dbReference type="PROSITE" id="PS50053">
    <property type="entry name" value="UBIQUITIN_2"/>
    <property type="match status" value="1"/>
</dbReference>
<dbReference type="GO" id="GO:0003677">
    <property type="term" value="F:DNA binding"/>
    <property type="evidence" value="ECO:0000318"/>
    <property type="project" value="GO_Central"/>
</dbReference>
<reference evidence="2" key="1">
    <citation type="journal article" date="2021" name="Nat. Commun.">
        <title>Genomic analyses provide insights into spinach domestication and the genetic basis of agronomic traits.</title>
        <authorList>
            <person name="Cai X."/>
            <person name="Sun X."/>
            <person name="Xu C."/>
            <person name="Sun H."/>
            <person name="Wang X."/>
            <person name="Ge C."/>
            <person name="Zhang Z."/>
            <person name="Wang Q."/>
            <person name="Fei Z."/>
            <person name="Jiao C."/>
            <person name="Wang Q."/>
        </authorList>
    </citation>
    <scope>NUCLEOTIDE SEQUENCE [LARGE SCALE GENOMIC DNA]</scope>
    <source>
        <strain evidence="2">cv. Varoflay</strain>
    </source>
</reference>
<dbReference type="InterPro" id="IPR034136">
    <property type="entry name" value="TOPRIM_Topo6A/Spo11"/>
</dbReference>
<dbReference type="InterPro" id="IPR036078">
    <property type="entry name" value="Spo11/TopoVI_A_sf"/>
</dbReference>
<reference evidence="3" key="2">
    <citation type="submission" date="2025-08" db="UniProtKB">
        <authorList>
            <consortium name="RefSeq"/>
        </authorList>
    </citation>
    <scope>IDENTIFICATION</scope>
    <source>
        <tissue evidence="3">Leaf</tissue>
    </source>
</reference>
<dbReference type="GO" id="GO:0007131">
    <property type="term" value="P:reciprocal meiotic recombination"/>
    <property type="evidence" value="ECO:0000318"/>
    <property type="project" value="GO_Central"/>
</dbReference>
<dbReference type="SUPFAM" id="SSF54236">
    <property type="entry name" value="Ubiquitin-like"/>
    <property type="match status" value="1"/>
</dbReference>
<evidence type="ECO:0000313" key="2">
    <source>
        <dbReference type="Proteomes" id="UP000813463"/>
    </source>
</evidence>
<feature type="domain" description="Ubiquitin-like" evidence="1">
    <location>
        <begin position="1"/>
        <end position="48"/>
    </location>
</feature>